<evidence type="ECO:0000256" key="1">
    <source>
        <dbReference type="SAM" id="MobiDB-lite"/>
    </source>
</evidence>
<dbReference type="AlphaFoldDB" id="E6QB37"/>
<proteinExistence type="predicted"/>
<gene>
    <name evidence="2" type="ORF">CARN5_2146</name>
</gene>
<comment type="caution">
    <text evidence="2">The sequence shown here is derived from an EMBL/GenBank/DDBJ whole genome shotgun (WGS) entry which is preliminary data.</text>
</comment>
<dbReference type="EMBL" id="CABP01000061">
    <property type="protein sequence ID" value="CBI04413.1"/>
    <property type="molecule type" value="Genomic_DNA"/>
</dbReference>
<sequence length="136" mass="15065">MRPEHRAESHLPGAAYPVPWSGPPPERRRSLLTFLMAGSGPKRVELAGDIAELVRHNMEKDIHHFHPAVIGNSSGKISVHESGCGIPPATIVSTILHLGEIQEDYHEKRPHSPSMEASGAHPREYRRLEDHTLIQG</sequence>
<accession>E6QB37</accession>
<reference evidence="2" key="1">
    <citation type="submission" date="2009-10" db="EMBL/GenBank/DDBJ databases">
        <title>Diversity of trophic interactions inside an arsenic-rich microbial ecosystem.</title>
        <authorList>
            <person name="Bertin P.N."/>
            <person name="Heinrich-Salmeron A."/>
            <person name="Pelletier E."/>
            <person name="Goulhen-Chollet F."/>
            <person name="Arsene-Ploetze F."/>
            <person name="Gallien S."/>
            <person name="Calteau A."/>
            <person name="Vallenet D."/>
            <person name="Casiot C."/>
            <person name="Chane-Woon-Ming B."/>
            <person name="Giloteaux L."/>
            <person name="Barakat M."/>
            <person name="Bonnefoy V."/>
            <person name="Bruneel O."/>
            <person name="Chandler M."/>
            <person name="Cleiss J."/>
            <person name="Duran R."/>
            <person name="Elbaz-Poulichet F."/>
            <person name="Fonknechten N."/>
            <person name="Lauga B."/>
            <person name="Mornico D."/>
            <person name="Ortet P."/>
            <person name="Schaeffer C."/>
            <person name="Siguier P."/>
            <person name="Alexander Thil Smith A."/>
            <person name="Van Dorsselaer A."/>
            <person name="Weissenbach J."/>
            <person name="Medigue C."/>
            <person name="Le Paslier D."/>
        </authorList>
    </citation>
    <scope>NUCLEOTIDE SEQUENCE</scope>
</reference>
<feature type="region of interest" description="Disordered" evidence="1">
    <location>
        <begin position="1"/>
        <end position="23"/>
    </location>
</feature>
<feature type="compositionally biased region" description="Basic and acidic residues" evidence="1">
    <location>
        <begin position="121"/>
        <end position="136"/>
    </location>
</feature>
<organism evidence="2">
    <name type="scientific">mine drainage metagenome</name>
    <dbReference type="NCBI Taxonomy" id="410659"/>
    <lineage>
        <taxon>unclassified sequences</taxon>
        <taxon>metagenomes</taxon>
        <taxon>ecological metagenomes</taxon>
    </lineage>
</organism>
<name>E6QB37_9ZZZZ</name>
<protein>
    <submittedName>
        <fullName evidence="2">Uncharacterized protein</fullName>
    </submittedName>
</protein>
<feature type="region of interest" description="Disordered" evidence="1">
    <location>
        <begin position="106"/>
        <end position="136"/>
    </location>
</feature>
<evidence type="ECO:0000313" key="2">
    <source>
        <dbReference type="EMBL" id="CBI04413.1"/>
    </source>
</evidence>